<dbReference type="NCBIfam" id="NF003417">
    <property type="entry name" value="PRK04813.1"/>
    <property type="match status" value="2"/>
</dbReference>
<gene>
    <name evidence="9" type="primary">has18</name>
</gene>
<dbReference type="SUPFAM" id="SSF52777">
    <property type="entry name" value="CoA-dependent acyltransferases"/>
    <property type="match status" value="6"/>
</dbReference>
<evidence type="ECO:0000256" key="7">
    <source>
        <dbReference type="SAM" id="MobiDB-lite"/>
    </source>
</evidence>
<dbReference type="InterPro" id="IPR009081">
    <property type="entry name" value="PP-bd_ACP"/>
</dbReference>
<dbReference type="PANTHER" id="PTHR45527">
    <property type="entry name" value="NONRIBOSOMAL PEPTIDE SYNTHETASE"/>
    <property type="match status" value="1"/>
</dbReference>
<dbReference type="Gene3D" id="3.40.50.980">
    <property type="match status" value="4"/>
</dbReference>
<dbReference type="InterPro" id="IPR020845">
    <property type="entry name" value="AMP-binding_CS"/>
</dbReference>
<dbReference type="GO" id="GO:0043041">
    <property type="term" value="P:amino acid activation for nonribosomal peptide biosynthetic process"/>
    <property type="evidence" value="ECO:0007669"/>
    <property type="project" value="TreeGrafter"/>
</dbReference>
<organism evidence="9">
    <name type="scientific">Streptomyces sp. LZ35</name>
    <dbReference type="NCBI Taxonomy" id="1245024"/>
    <lineage>
        <taxon>Bacteria</taxon>
        <taxon>Bacillati</taxon>
        <taxon>Actinomycetota</taxon>
        <taxon>Actinomycetes</taxon>
        <taxon>Kitasatosporales</taxon>
        <taxon>Streptomycetaceae</taxon>
        <taxon>Streptomyces</taxon>
    </lineage>
</organism>
<dbReference type="PROSITE" id="PS50075">
    <property type="entry name" value="CARRIER"/>
    <property type="match status" value="2"/>
</dbReference>
<feature type="compositionally biased region" description="Acidic residues" evidence="7">
    <location>
        <begin position="2602"/>
        <end position="2627"/>
    </location>
</feature>
<dbReference type="SUPFAM" id="SSF56801">
    <property type="entry name" value="Acetyl-CoA synthetase-like"/>
    <property type="match status" value="2"/>
</dbReference>
<dbReference type="NCBIfam" id="TIGR01733">
    <property type="entry name" value="AA-adenyl-dom"/>
    <property type="match status" value="2"/>
</dbReference>
<dbReference type="CDD" id="cd17646">
    <property type="entry name" value="A_NRPS_AB3403-like"/>
    <property type="match status" value="1"/>
</dbReference>
<feature type="region of interest" description="Disordered" evidence="7">
    <location>
        <begin position="2583"/>
        <end position="2627"/>
    </location>
</feature>
<keyword evidence="3" id="KW-0596">Phosphopantetheine</keyword>
<dbReference type="Gene3D" id="3.30.300.30">
    <property type="match status" value="2"/>
</dbReference>
<dbReference type="GO" id="GO:0017000">
    <property type="term" value="P:antibiotic biosynthetic process"/>
    <property type="evidence" value="ECO:0007669"/>
    <property type="project" value="UniProtKB-KW"/>
</dbReference>
<dbReference type="FunFam" id="3.30.300.30:FF:000010">
    <property type="entry name" value="Enterobactin synthetase component F"/>
    <property type="match status" value="2"/>
</dbReference>
<dbReference type="Pfam" id="PF13193">
    <property type="entry name" value="AMP-binding_C"/>
    <property type="match status" value="2"/>
</dbReference>
<dbReference type="EMBL" id="KR063271">
    <property type="protein sequence ID" value="ALF39564.1"/>
    <property type="molecule type" value="Genomic_DNA"/>
</dbReference>
<dbReference type="NCBIfam" id="TIGR01720">
    <property type="entry name" value="NRPS-para261"/>
    <property type="match status" value="1"/>
</dbReference>
<dbReference type="GO" id="GO:0008610">
    <property type="term" value="P:lipid biosynthetic process"/>
    <property type="evidence" value="ECO:0007669"/>
    <property type="project" value="UniProtKB-ARBA"/>
</dbReference>
<dbReference type="FunFam" id="1.10.1200.10:FF:000016">
    <property type="entry name" value="Non-ribosomal peptide synthase"/>
    <property type="match status" value="1"/>
</dbReference>
<evidence type="ECO:0000256" key="1">
    <source>
        <dbReference type="ARBA" id="ARBA00001957"/>
    </source>
</evidence>
<proteinExistence type="inferred from homology"/>
<dbReference type="FunFam" id="1.10.1200.10:FF:000005">
    <property type="entry name" value="Nonribosomal peptide synthetase 1"/>
    <property type="match status" value="1"/>
</dbReference>
<dbReference type="CDD" id="cd19543">
    <property type="entry name" value="DCL_NRPS"/>
    <property type="match status" value="1"/>
</dbReference>
<evidence type="ECO:0000259" key="8">
    <source>
        <dbReference type="PROSITE" id="PS50075"/>
    </source>
</evidence>
<dbReference type="InterPro" id="IPR001242">
    <property type="entry name" value="Condensation_dom"/>
</dbReference>
<dbReference type="GO" id="GO:0044550">
    <property type="term" value="P:secondary metabolite biosynthetic process"/>
    <property type="evidence" value="ECO:0007669"/>
    <property type="project" value="UniProtKB-ARBA"/>
</dbReference>
<keyword evidence="5" id="KW-0677">Repeat</keyword>
<dbReference type="Pfam" id="PF00550">
    <property type="entry name" value="PP-binding"/>
    <property type="match status" value="2"/>
</dbReference>
<keyword evidence="6" id="KW-0045">Antibiotic biosynthesis</keyword>
<evidence type="ECO:0000256" key="3">
    <source>
        <dbReference type="ARBA" id="ARBA00022450"/>
    </source>
</evidence>
<dbReference type="Gene3D" id="3.30.559.10">
    <property type="entry name" value="Chloramphenicol acetyltransferase-like domain"/>
    <property type="match status" value="3"/>
</dbReference>
<dbReference type="Gene3D" id="3.30.559.30">
    <property type="entry name" value="Nonribosomal peptide synthetase, condensation domain"/>
    <property type="match status" value="3"/>
</dbReference>
<keyword evidence="4" id="KW-0597">Phosphoprotein</keyword>
<dbReference type="InterPro" id="IPR010071">
    <property type="entry name" value="AA_adenyl_dom"/>
</dbReference>
<dbReference type="GO" id="GO:0031177">
    <property type="term" value="F:phosphopantetheine binding"/>
    <property type="evidence" value="ECO:0007669"/>
    <property type="project" value="InterPro"/>
</dbReference>
<evidence type="ECO:0000256" key="4">
    <source>
        <dbReference type="ARBA" id="ARBA00022553"/>
    </source>
</evidence>
<dbReference type="InterPro" id="IPR023213">
    <property type="entry name" value="CAT-like_dom_sf"/>
</dbReference>
<dbReference type="InterPro" id="IPR025110">
    <property type="entry name" value="AMP-bd_C"/>
</dbReference>
<dbReference type="FunFam" id="2.30.38.10:FF:000001">
    <property type="entry name" value="Non-ribosomal peptide synthetase PvdI"/>
    <property type="match status" value="2"/>
</dbReference>
<dbReference type="InterPro" id="IPR000873">
    <property type="entry name" value="AMP-dep_synth/lig_dom"/>
</dbReference>
<dbReference type="FunFam" id="3.40.50.12780:FF:000012">
    <property type="entry name" value="Non-ribosomal peptide synthetase"/>
    <property type="match status" value="2"/>
</dbReference>
<dbReference type="Pfam" id="PF00668">
    <property type="entry name" value="Condensation"/>
    <property type="match status" value="3"/>
</dbReference>
<comment type="cofactor">
    <cofactor evidence="1">
        <name>pantetheine 4'-phosphate</name>
        <dbReference type="ChEBI" id="CHEBI:47942"/>
    </cofactor>
</comment>
<dbReference type="GO" id="GO:0005737">
    <property type="term" value="C:cytoplasm"/>
    <property type="evidence" value="ECO:0007669"/>
    <property type="project" value="TreeGrafter"/>
</dbReference>
<sequence length="2627" mass="284067">MTKPGLADVLPLSPLQEGMLFLALYDERSVDAYTVQLGFDLEGRVDPAGLRAAGDALLRRHPNLRAGFRHEKLSRPVQVIPHEVELPWQEADLRDGSDQARRTALDELVERDRTRRFDLAAPPLIRFTLARLADERYRLVVTLHHILLDGWSFPLLVDDLFELYAQRGDESGRPKVTPYRDYLAWLSRQDRDAAAKAWRTALDGVTEPTLLVPGAGQRVDRMPEEFGLELPAELTERLTALARSRGWTLNTVVQGAWGLLLSSLTGRDDVVFGTTVSGRPPEVPGVEAMVGLFINTLPVRVRLDPAESLGQLLGRLQDQHTELMDHQHLGLTQIQRETGTGALFDTLAVFENYPFDPAALDRTVDGVRVSGFSGAEATHYPLSLIAYPGERIRLRVGHRPEFVDRVAAEAAAARLTRVLEAVAADPDQRVAAVDALAADERERVLERWNDTAYDVRPDTLPRLFEARAAAVRDHPAVVFEGTEVSYADLNARANRLARHLIAQGVGPERTVALAVPRSVELIVALLAVTKTGAAYLPVDPDHPRDRTSYVLSQARPALVLTTAAAAGGLPTADAPVLVLDAPEQTAALADHADTDVQDAERTAPLTQDHPAYVIYTSGSTGRPKGVVVPHRGIVNRLAWMQGQYGLAMDDRVLQKTPAGFDVSVWEFFWTLTEGATLVVARPGGHKDPAYLAGLVRDQRVTTLHFVPSMLQEFLQEPAAVRCAGLRRVICSGEALPDPLRERFFSVLTAELHNLYGPTEASVDVTYWQCEAGHAPGPVPIGRPVWNTRTLVLDAMLRPVAPGVAGDLYLAGAQLARGYLDRPDLTAERFVADPYGPAGSRMYRTGDVARWTDQGVLDFLGRADDQVKLRGFRIELGEIEAALTGHPRIAAAAVVVREDRTGDQRLVAYPVAADPADAPDSADLRAHLAAAVPDYMVPSAFVPLDRLPLSANGKLDRRALPAPDAVTGGSGRAPRTPREEILCGLFAEVLGVDRVGPDDDFFALGGHSLLATRLVSRIRSAFGVELAVGALFEAPTAARLETELAHAGDARPGVRPYVRPEVLPLSHAQRGQWVVSRIEEGSSAYHIPFATRLSGELDRVALRAALGDVVGRHESLRTVFVEVDGVPRQVVRSSVEVPFAESVVSREGLGEALSAAVARPFDLADDVLLRAELFSLAETEHVLLLTMHHIGSDGWSLGPLARDLSAAYTARCAGRAPVWPELPVQYADFALWQREVLGVEGVEGSVFDRQVGFWRERLAGLPEELALPVDRARPAVLSGRGDVVEFGLTAEVHRGLVGLARESRASVFMVVQAALAGLLSRLGAGQDIAVGTAIAGRTDEALDDLVGFFVNTLVLRTDVSGDPSFRELVDRVRESDLSAFAHQDVPFERLVEVVNPQRSAARHPLFQVMLNLQNNPEPRLKLDGITVEPQPVDVAVSKFDLSFDLTERHGHDGAAGGVHGEIRYSVDLFDRGTVEALVGRFVRLLEAVVADPGVRLGRVEILSGRERSRLLEEWNGPVLEVPVRSLSALVEAQVVRSPDAVALVKGEVSLSYRELNGRANRLARLLVGLGVGPERIVALALPRSVSQVVALLAVVKAGGAYLPVDPDYPAERISYMLGDANPALLLTDQATAAGLPETPDLARLVLDESETRARVDALAGTDLEDSERLVALSVDHPAYVIYTSGSTGRPKGVVVTHRSLSDYLDWTSRSYPSAAGAALLHSPVSFDLSVTALYTPLVVGGAVHLAALEEDPAAERALAGRPVTFLKATPSHLPLLAALPDAFSPGNELLLGGEALFGEALQDWRARHPGATVLNVYGPTEGTVNVAEFRIEPGDEVPSGPVPIGRPQGNARLYVLDEGLRLAPPGVAGELYIAGTALARGYLNRAALTAERFVADPYGAPGARMYRTGDLARRRADGELEYVGRADDQVKLRGFRIELGEIETVLAGHPEVERAVVVVREDQPGERRLIGYAVPAAGARPDAAALRARVADAVPDYMVPAAVVLLDALPLTAHGKLDRAALPAPDFAATVTKQGPRTPQERILCEIFADLLDLSEVGVHDSFFDLGGDSIISIQLVSRARKAGLSLTPRAVFQHKTVEALAAHAGTVGKRVGKGTDTGVGSVPLTPIIHRLRDRGGPIAKYAQSVLLQVPADLGEEALETTVQSVLDHHDALRMRLTRPKGGGEWSLEVPPRGTVRAAESITRVDVTGLTGDALGAAIETEAETAWARLSPERGRMLEAVWFDAGPEASGRLLVIIHHLVVDGVSWRILETDLAAAWQAAKEGRRAELQPVGTSFKRWAEHLVASAYAPERVKEAELWSSTLDVPDPLLSERPLDPSQDMNHTMGGLWQILPPELTGPLLTKVPAAFNAGVNDVLLTALALAVAHWRRSRGGEDHPAVLVDLEGHGREEFTDGVDLSRTVGWFSSIYPVRLDPGRLDWREVLAGGPAVGDALKQVKEQLRGIPDNGLGFGLLRHLNLDTKPALAGFLPRQIGFNYLGRFDMAGRAEYADWAAAPEKAPGFSDRSAPMMYALSLNAVTEDHADGPRLRVAWAFPGVLFREPEVKELSEVWAQVLQALVTHVEGGASGGHTPSDLPLVSLSQQEIDELEDELDDESDDDELDEEWGITR</sequence>
<dbReference type="PROSITE" id="PS00012">
    <property type="entry name" value="PHOSPHOPANTETHEINE"/>
    <property type="match status" value="2"/>
</dbReference>
<dbReference type="SMART" id="SM01294">
    <property type="entry name" value="PKS_PP_betabranch"/>
    <property type="match status" value="1"/>
</dbReference>
<evidence type="ECO:0000256" key="6">
    <source>
        <dbReference type="ARBA" id="ARBA00023194"/>
    </source>
</evidence>
<evidence type="ECO:0000256" key="2">
    <source>
        <dbReference type="ARBA" id="ARBA00006432"/>
    </source>
</evidence>
<dbReference type="Gene3D" id="2.30.38.10">
    <property type="entry name" value="Luciferase, Domain 3"/>
    <property type="match status" value="2"/>
</dbReference>
<feature type="domain" description="Carrier" evidence="8">
    <location>
        <begin position="2034"/>
        <end position="2108"/>
    </location>
</feature>
<dbReference type="InterPro" id="IPR036736">
    <property type="entry name" value="ACP-like_sf"/>
</dbReference>
<dbReference type="FunFam" id="3.40.50.980:FF:000001">
    <property type="entry name" value="Non-ribosomal peptide synthetase"/>
    <property type="match status" value="2"/>
</dbReference>
<accession>A0A0N9E4U2</accession>
<dbReference type="FunFam" id="3.40.50.980:FF:000002">
    <property type="entry name" value="Enterobactin synthetase component F"/>
    <property type="match status" value="1"/>
</dbReference>
<evidence type="ECO:0000256" key="5">
    <source>
        <dbReference type="ARBA" id="ARBA00022737"/>
    </source>
</evidence>
<reference evidence="9" key="1">
    <citation type="submission" date="2015-04" db="EMBL/GenBank/DDBJ databases">
        <title>Haoxinamides A and B, Lipothreonines Bearing Novel ortho-alkyl Cinnamoyl Moiety from Streptomyces sp.</title>
        <authorList>
            <person name="Wang H."/>
            <person name="Qian Z."/>
            <person name="Shen Y."/>
        </authorList>
    </citation>
    <scope>NUCLEOTIDE SEQUENCE</scope>
    <source>
        <strain evidence="9">LZ35</strain>
    </source>
</reference>
<dbReference type="FunFam" id="3.30.559.10:FF:000012">
    <property type="entry name" value="Non-ribosomal peptide synthetase"/>
    <property type="match status" value="1"/>
</dbReference>
<dbReference type="SMART" id="SM00823">
    <property type="entry name" value="PKS_PP"/>
    <property type="match status" value="2"/>
</dbReference>
<feature type="domain" description="Carrier" evidence="8">
    <location>
        <begin position="972"/>
        <end position="1047"/>
    </location>
</feature>
<dbReference type="SUPFAM" id="SSF47336">
    <property type="entry name" value="ACP-like"/>
    <property type="match status" value="2"/>
</dbReference>
<dbReference type="Pfam" id="PF00501">
    <property type="entry name" value="AMP-binding"/>
    <property type="match status" value="2"/>
</dbReference>
<dbReference type="PROSITE" id="PS00455">
    <property type="entry name" value="AMP_BINDING"/>
    <property type="match status" value="2"/>
</dbReference>
<dbReference type="GO" id="GO:0072330">
    <property type="term" value="P:monocarboxylic acid biosynthetic process"/>
    <property type="evidence" value="ECO:0007669"/>
    <property type="project" value="UniProtKB-ARBA"/>
</dbReference>
<evidence type="ECO:0000313" key="9">
    <source>
        <dbReference type="EMBL" id="ALF39564.1"/>
    </source>
</evidence>
<dbReference type="InterPro" id="IPR010060">
    <property type="entry name" value="NRPS_synth"/>
</dbReference>
<protein>
    <submittedName>
        <fullName evidence="9">Has18</fullName>
    </submittedName>
</protein>
<dbReference type="GO" id="GO:0003824">
    <property type="term" value="F:catalytic activity"/>
    <property type="evidence" value="ECO:0007669"/>
    <property type="project" value="InterPro"/>
</dbReference>
<dbReference type="CDD" id="cd05930">
    <property type="entry name" value="A_NRPS"/>
    <property type="match status" value="1"/>
</dbReference>
<dbReference type="InterPro" id="IPR020806">
    <property type="entry name" value="PKS_PP-bd"/>
</dbReference>
<dbReference type="Gene3D" id="1.10.1200.10">
    <property type="entry name" value="ACP-like"/>
    <property type="match status" value="2"/>
</dbReference>
<name>A0A0N9E4U2_9ACTN</name>
<comment type="similarity">
    <text evidence="2">Belongs to the ATP-dependent AMP-binding enzyme family.</text>
</comment>
<dbReference type="CDD" id="cd19540">
    <property type="entry name" value="LCL_NRPS-like"/>
    <property type="match status" value="1"/>
</dbReference>
<dbReference type="PANTHER" id="PTHR45527:SF1">
    <property type="entry name" value="FATTY ACID SYNTHASE"/>
    <property type="match status" value="1"/>
</dbReference>
<dbReference type="InterPro" id="IPR006162">
    <property type="entry name" value="Ppantetheine_attach_site"/>
</dbReference>
<dbReference type="InterPro" id="IPR045851">
    <property type="entry name" value="AMP-bd_C_sf"/>
</dbReference>